<evidence type="ECO:0000259" key="16">
    <source>
        <dbReference type="Pfam" id="PF01225"/>
    </source>
</evidence>
<accession>A0AAX3BB66</accession>
<dbReference type="InterPro" id="IPR013221">
    <property type="entry name" value="Mur_ligase_cen"/>
</dbReference>
<dbReference type="Proteomes" id="UP001056539">
    <property type="component" value="Chromosome"/>
</dbReference>
<feature type="domain" description="Mur ligase C-terminal" evidence="17">
    <location>
        <begin position="323"/>
        <end position="457"/>
    </location>
</feature>
<dbReference type="GO" id="GO:0009252">
    <property type="term" value="P:peptidoglycan biosynthetic process"/>
    <property type="evidence" value="ECO:0007669"/>
    <property type="project" value="UniProtKB-UniRule"/>
</dbReference>
<dbReference type="Pfam" id="PF08245">
    <property type="entry name" value="Mur_ligase_M"/>
    <property type="match status" value="1"/>
</dbReference>
<dbReference type="InterPro" id="IPR036615">
    <property type="entry name" value="Mur_ligase_C_dom_sf"/>
</dbReference>
<evidence type="ECO:0000259" key="17">
    <source>
        <dbReference type="Pfam" id="PF02875"/>
    </source>
</evidence>
<evidence type="ECO:0000313" key="19">
    <source>
        <dbReference type="EMBL" id="URA09505.1"/>
    </source>
</evidence>
<dbReference type="NCBIfam" id="TIGR01082">
    <property type="entry name" value="murC"/>
    <property type="match status" value="1"/>
</dbReference>
<evidence type="ECO:0000259" key="18">
    <source>
        <dbReference type="Pfam" id="PF08245"/>
    </source>
</evidence>
<evidence type="ECO:0000256" key="4">
    <source>
        <dbReference type="ARBA" id="ARBA00022490"/>
    </source>
</evidence>
<dbReference type="GO" id="GO:0071555">
    <property type="term" value="P:cell wall organization"/>
    <property type="evidence" value="ECO:0007669"/>
    <property type="project" value="UniProtKB-KW"/>
</dbReference>
<dbReference type="PANTHER" id="PTHR43445">
    <property type="entry name" value="UDP-N-ACETYLMURAMATE--L-ALANINE LIGASE-RELATED"/>
    <property type="match status" value="1"/>
</dbReference>
<dbReference type="InterPro" id="IPR050061">
    <property type="entry name" value="MurCDEF_pg_biosynth"/>
</dbReference>
<keyword evidence="9 14" id="KW-0133">Cell shape</keyword>
<dbReference type="SUPFAM" id="SSF51984">
    <property type="entry name" value="MurCD N-terminal domain"/>
    <property type="match status" value="1"/>
</dbReference>
<dbReference type="Pfam" id="PF02875">
    <property type="entry name" value="Mur_ligase_C"/>
    <property type="match status" value="1"/>
</dbReference>
<keyword evidence="10 14" id="KW-0573">Peptidoglycan synthesis</keyword>
<protein>
    <recommendedName>
        <fullName evidence="3 14">UDP-N-acetylmuramate--L-alanine ligase</fullName>
        <ecNumber evidence="3 14">6.3.2.8</ecNumber>
    </recommendedName>
    <alternativeName>
        <fullName evidence="14">UDP-N-acetylmuramoyl-L-alanine synthetase</fullName>
    </alternativeName>
</protein>
<comment type="pathway">
    <text evidence="2 14">Cell wall biogenesis; peptidoglycan biosynthesis.</text>
</comment>
<evidence type="ECO:0000256" key="8">
    <source>
        <dbReference type="ARBA" id="ARBA00022840"/>
    </source>
</evidence>
<comment type="function">
    <text evidence="14">Cell wall formation.</text>
</comment>
<dbReference type="Pfam" id="PF01225">
    <property type="entry name" value="Mur_ligase"/>
    <property type="match status" value="1"/>
</dbReference>
<evidence type="ECO:0000256" key="10">
    <source>
        <dbReference type="ARBA" id="ARBA00022984"/>
    </source>
</evidence>
<evidence type="ECO:0000256" key="2">
    <source>
        <dbReference type="ARBA" id="ARBA00004752"/>
    </source>
</evidence>
<keyword evidence="5 14" id="KW-0436">Ligase</keyword>
<dbReference type="Gene3D" id="3.40.50.720">
    <property type="entry name" value="NAD(P)-binding Rossmann-like Domain"/>
    <property type="match status" value="1"/>
</dbReference>
<dbReference type="GO" id="GO:0005737">
    <property type="term" value="C:cytoplasm"/>
    <property type="evidence" value="ECO:0007669"/>
    <property type="project" value="UniProtKB-SubCell"/>
</dbReference>
<keyword evidence="7 14" id="KW-0547">Nucleotide-binding</keyword>
<keyword evidence="12 14" id="KW-0961">Cell wall biogenesis/degradation</keyword>
<keyword evidence="15" id="KW-0472">Membrane</keyword>
<keyword evidence="8 14" id="KW-0067">ATP-binding</keyword>
<dbReference type="InterPro" id="IPR004101">
    <property type="entry name" value="Mur_ligase_C"/>
</dbReference>
<feature type="domain" description="Mur ligase central" evidence="18">
    <location>
        <begin position="120"/>
        <end position="300"/>
    </location>
</feature>
<evidence type="ECO:0000256" key="5">
    <source>
        <dbReference type="ARBA" id="ARBA00022598"/>
    </source>
</evidence>
<reference evidence="19" key="2">
    <citation type="submission" date="2022-06" db="EMBL/GenBank/DDBJ databases">
        <title>Thermospira aquatica gen. nov., sp. nov.</title>
        <authorList>
            <person name="Ben Ali Gam Z."/>
            <person name="Labat M."/>
        </authorList>
    </citation>
    <scope>NUCLEOTIDE SEQUENCE</scope>
    <source>
        <strain evidence="19">F1F22</strain>
    </source>
</reference>
<feature type="binding site" evidence="14">
    <location>
        <begin position="122"/>
        <end position="128"/>
    </location>
    <ligand>
        <name>ATP</name>
        <dbReference type="ChEBI" id="CHEBI:30616"/>
    </ligand>
</feature>
<name>A0AAX3BB66_9SPIR</name>
<dbReference type="PANTHER" id="PTHR43445:SF3">
    <property type="entry name" value="UDP-N-ACETYLMURAMATE--L-ALANINE LIGASE"/>
    <property type="match status" value="1"/>
</dbReference>
<evidence type="ECO:0000256" key="6">
    <source>
        <dbReference type="ARBA" id="ARBA00022618"/>
    </source>
</evidence>
<keyword evidence="20" id="KW-1185">Reference proteome</keyword>
<dbReference type="InterPro" id="IPR036565">
    <property type="entry name" value="Mur-like_cat_sf"/>
</dbReference>
<dbReference type="AlphaFoldDB" id="A0AAX3BB66"/>
<keyword evidence="15" id="KW-0812">Transmembrane</keyword>
<dbReference type="GO" id="GO:0051301">
    <property type="term" value="P:cell division"/>
    <property type="evidence" value="ECO:0007669"/>
    <property type="project" value="UniProtKB-KW"/>
</dbReference>
<dbReference type="Gene3D" id="3.40.1190.10">
    <property type="entry name" value="Mur-like, catalytic domain"/>
    <property type="match status" value="1"/>
</dbReference>
<keyword evidence="4 14" id="KW-0963">Cytoplasm</keyword>
<feature type="domain" description="Mur ligase N-terminal catalytic" evidence="16">
    <location>
        <begin position="18"/>
        <end position="116"/>
    </location>
</feature>
<evidence type="ECO:0000256" key="13">
    <source>
        <dbReference type="ARBA" id="ARBA00047833"/>
    </source>
</evidence>
<evidence type="ECO:0000256" key="11">
    <source>
        <dbReference type="ARBA" id="ARBA00023306"/>
    </source>
</evidence>
<comment type="similarity">
    <text evidence="14">Belongs to the MurCDEF family.</text>
</comment>
<evidence type="ECO:0000256" key="12">
    <source>
        <dbReference type="ARBA" id="ARBA00023316"/>
    </source>
</evidence>
<evidence type="ECO:0000256" key="7">
    <source>
        <dbReference type="ARBA" id="ARBA00022741"/>
    </source>
</evidence>
<comment type="subcellular location">
    <subcellularLocation>
        <location evidence="1 14">Cytoplasm</location>
    </subcellularLocation>
</comment>
<proteinExistence type="inferred from homology"/>
<dbReference type="Gene3D" id="3.90.190.20">
    <property type="entry name" value="Mur ligase, C-terminal domain"/>
    <property type="match status" value="1"/>
</dbReference>
<keyword evidence="11 14" id="KW-0131">Cell cycle</keyword>
<dbReference type="InterPro" id="IPR005758">
    <property type="entry name" value="UDP-N-AcMur_Ala_ligase_MurC"/>
</dbReference>
<dbReference type="EMBL" id="CP073355">
    <property type="protein sequence ID" value="URA09505.1"/>
    <property type="molecule type" value="Genomic_DNA"/>
</dbReference>
<feature type="transmembrane region" description="Helical" evidence="15">
    <location>
        <begin position="14"/>
        <end position="34"/>
    </location>
</feature>
<evidence type="ECO:0000256" key="1">
    <source>
        <dbReference type="ARBA" id="ARBA00004496"/>
    </source>
</evidence>
<dbReference type="GO" id="GO:0005524">
    <property type="term" value="F:ATP binding"/>
    <property type="evidence" value="ECO:0007669"/>
    <property type="project" value="UniProtKB-UniRule"/>
</dbReference>
<sequence length="469" mass="52110">MGSFFSSDQLKQKLHVFLVGIGGIGMSALARILWARGHHVSGSDRSDSAILQDLRQKGMEVFVGHRAAHIHEDIDLVVYTNAVSIEDNPELIQAKQLGVPIIERAKLLNMLASSKYAIGVSGTHGKTTTTSMLAKIFLAADLDPSLAVGGVLSDIGGSGYDGKGKFFIYESCEAFESFLKLYPDTAVITNVDADHLDYYKTFDNVKKAFASYMQENVSPYGLLVYNRDNEPLREIVDRLRLPQVISVGIETPADFVAKNVELSEFSSRFVLMRGKEEIGTFYVNVPGLHNVYNALLATVTAKLHGVPQEVIYRTLSTFQNANRRFEVKYQSEDLVVIDDYAHHPSEVMATLKAARRLAEKNGAELVVVFQPHLYSRTLSFYREFAQALSLADRIILTEIYPAREVNPGNVSSELIYNEIVKMRGNSRLHYFESLEQVKKALPQIMSTQAVLVTLGAGDVWKISNTFSVA</sequence>
<dbReference type="GO" id="GO:0008763">
    <property type="term" value="F:UDP-N-acetylmuramate-L-alanine ligase activity"/>
    <property type="evidence" value="ECO:0007669"/>
    <property type="project" value="UniProtKB-UniRule"/>
</dbReference>
<evidence type="ECO:0000256" key="3">
    <source>
        <dbReference type="ARBA" id="ARBA00012211"/>
    </source>
</evidence>
<evidence type="ECO:0000313" key="20">
    <source>
        <dbReference type="Proteomes" id="UP001056539"/>
    </source>
</evidence>
<dbReference type="GO" id="GO:0008360">
    <property type="term" value="P:regulation of cell shape"/>
    <property type="evidence" value="ECO:0007669"/>
    <property type="project" value="UniProtKB-KW"/>
</dbReference>
<organism evidence="19 20">
    <name type="scientific">Thermospira aquatica</name>
    <dbReference type="NCBI Taxonomy" id="2828656"/>
    <lineage>
        <taxon>Bacteria</taxon>
        <taxon>Pseudomonadati</taxon>
        <taxon>Spirochaetota</taxon>
        <taxon>Spirochaetia</taxon>
        <taxon>Brevinematales</taxon>
        <taxon>Thermospiraceae</taxon>
        <taxon>Thermospira</taxon>
    </lineage>
</organism>
<dbReference type="InterPro" id="IPR000713">
    <property type="entry name" value="Mur_ligase_N"/>
</dbReference>
<keyword evidence="6 14" id="KW-0132">Cell division</keyword>
<dbReference type="RefSeq" id="WP_271434635.1">
    <property type="nucleotide sequence ID" value="NZ_CP073355.1"/>
</dbReference>
<evidence type="ECO:0000256" key="14">
    <source>
        <dbReference type="HAMAP-Rule" id="MF_00046"/>
    </source>
</evidence>
<dbReference type="SUPFAM" id="SSF53244">
    <property type="entry name" value="MurD-like peptide ligases, peptide-binding domain"/>
    <property type="match status" value="1"/>
</dbReference>
<dbReference type="EC" id="6.3.2.8" evidence="3 14"/>
<gene>
    <name evidence="14 19" type="primary">murC</name>
    <name evidence="19" type="ORF">KDW03_08400</name>
</gene>
<keyword evidence="15" id="KW-1133">Transmembrane helix</keyword>
<dbReference type="HAMAP" id="MF_00046">
    <property type="entry name" value="MurC"/>
    <property type="match status" value="1"/>
</dbReference>
<reference evidence="19" key="1">
    <citation type="submission" date="2021-04" db="EMBL/GenBank/DDBJ databases">
        <authorList>
            <person name="Postec A."/>
        </authorList>
    </citation>
    <scope>NUCLEOTIDE SEQUENCE</scope>
    <source>
        <strain evidence="19">F1F22</strain>
    </source>
</reference>
<evidence type="ECO:0000256" key="9">
    <source>
        <dbReference type="ARBA" id="ARBA00022960"/>
    </source>
</evidence>
<evidence type="ECO:0000256" key="15">
    <source>
        <dbReference type="SAM" id="Phobius"/>
    </source>
</evidence>
<dbReference type="KEGG" id="taqu:KDW03_08400"/>
<dbReference type="SUPFAM" id="SSF53623">
    <property type="entry name" value="MurD-like peptide ligases, catalytic domain"/>
    <property type="match status" value="1"/>
</dbReference>
<comment type="catalytic activity">
    <reaction evidence="13 14">
        <text>UDP-N-acetyl-alpha-D-muramate + L-alanine + ATP = UDP-N-acetyl-alpha-D-muramoyl-L-alanine + ADP + phosphate + H(+)</text>
        <dbReference type="Rhea" id="RHEA:23372"/>
        <dbReference type="ChEBI" id="CHEBI:15378"/>
        <dbReference type="ChEBI" id="CHEBI:30616"/>
        <dbReference type="ChEBI" id="CHEBI:43474"/>
        <dbReference type="ChEBI" id="CHEBI:57972"/>
        <dbReference type="ChEBI" id="CHEBI:70757"/>
        <dbReference type="ChEBI" id="CHEBI:83898"/>
        <dbReference type="ChEBI" id="CHEBI:456216"/>
        <dbReference type="EC" id="6.3.2.8"/>
    </reaction>
</comment>